<keyword evidence="6" id="KW-0645">Protease</keyword>
<keyword evidence="6" id="KW-0808">Transferase</keyword>
<evidence type="ECO:0000259" key="5">
    <source>
        <dbReference type="Pfam" id="PF00561"/>
    </source>
</evidence>
<dbReference type="PANTHER" id="PTHR43798:SF33">
    <property type="entry name" value="HYDROLASE, PUTATIVE (AFU_ORTHOLOGUE AFUA_2G14860)-RELATED"/>
    <property type="match status" value="1"/>
</dbReference>
<evidence type="ECO:0000313" key="6">
    <source>
        <dbReference type="EMBL" id="AJQ96490.1"/>
    </source>
</evidence>
<dbReference type="PRINTS" id="PR00111">
    <property type="entry name" value="ABHYDROLASE"/>
</dbReference>
<keyword evidence="2 3" id="KW-0378">Hydrolase</keyword>
<dbReference type="InterPro" id="IPR029058">
    <property type="entry name" value="AB_hydrolase_fold"/>
</dbReference>
<dbReference type="SUPFAM" id="SSF53474">
    <property type="entry name" value="alpha/beta-Hydrolases"/>
    <property type="match status" value="1"/>
</dbReference>
<comment type="similarity">
    <text evidence="1">Belongs to the peptidase S33 family.</text>
</comment>
<dbReference type="HOGENOM" id="CLU_020336_15_1_6"/>
<reference evidence="6 7" key="1">
    <citation type="submission" date="2014-01" db="EMBL/GenBank/DDBJ databases">
        <title>Full genme sequencing of cellulolytic bacterium Gynuella sunshinyii YC6258T gen. nov., sp. nov.</title>
        <authorList>
            <person name="Khan H."/>
            <person name="Chung E.J."/>
            <person name="Chung Y.R."/>
        </authorList>
    </citation>
    <scope>NUCLEOTIDE SEQUENCE [LARGE SCALE GENOMIC DNA]</scope>
    <source>
        <strain evidence="6 7">YC6258</strain>
    </source>
</reference>
<dbReference type="InterPro" id="IPR002410">
    <property type="entry name" value="Peptidase_S33"/>
</dbReference>
<dbReference type="EMBL" id="CP007142">
    <property type="protein sequence ID" value="AJQ96490.1"/>
    <property type="molecule type" value="Genomic_DNA"/>
</dbReference>
<dbReference type="InterPro" id="IPR005945">
    <property type="entry name" value="Pro_imino_pep"/>
</dbReference>
<evidence type="ECO:0000256" key="3">
    <source>
        <dbReference type="PIRNR" id="PIRNR005539"/>
    </source>
</evidence>
<dbReference type="Gene3D" id="3.40.50.1820">
    <property type="entry name" value="alpha/beta hydrolase"/>
    <property type="match status" value="1"/>
</dbReference>
<gene>
    <name evidence="6" type="ORF">YC6258_04458</name>
</gene>
<proteinExistence type="inferred from homology"/>
<dbReference type="PANTHER" id="PTHR43798">
    <property type="entry name" value="MONOACYLGLYCEROL LIPASE"/>
    <property type="match status" value="1"/>
</dbReference>
<dbReference type="PRINTS" id="PR00793">
    <property type="entry name" value="PROAMNOPTASE"/>
</dbReference>
<evidence type="ECO:0000313" key="7">
    <source>
        <dbReference type="Proteomes" id="UP000032266"/>
    </source>
</evidence>
<name>A0A0C5VAW6_9GAMM</name>
<dbReference type="GO" id="GO:0016020">
    <property type="term" value="C:membrane"/>
    <property type="evidence" value="ECO:0007669"/>
    <property type="project" value="TreeGrafter"/>
</dbReference>
<keyword evidence="7" id="KW-1185">Reference proteome</keyword>
<dbReference type="InterPro" id="IPR000073">
    <property type="entry name" value="AB_hydrolase_1"/>
</dbReference>
<dbReference type="STRING" id="1445510.YC6258_04458"/>
<dbReference type="AlphaFoldDB" id="A0A0C5VAW6"/>
<keyword evidence="6" id="KW-0031">Aminopeptidase</keyword>
<feature type="active site" description="Nucleophile" evidence="4">
    <location>
        <position position="112"/>
    </location>
</feature>
<dbReference type="PATRIC" id="fig|1445510.3.peg.4422"/>
<dbReference type="EC" id="3.4.11.5" evidence="6"/>
<evidence type="ECO:0000256" key="2">
    <source>
        <dbReference type="ARBA" id="ARBA00022801"/>
    </source>
</evidence>
<dbReference type="GO" id="GO:0006508">
    <property type="term" value="P:proteolysis"/>
    <property type="evidence" value="ECO:0007669"/>
    <property type="project" value="InterPro"/>
</dbReference>
<feature type="active site" evidence="4">
    <location>
        <position position="250"/>
    </location>
</feature>
<feature type="domain" description="AB hydrolase-1" evidence="5">
    <location>
        <begin position="36"/>
        <end position="284"/>
    </location>
</feature>
<dbReference type="KEGG" id="gsn:YC6258_04458"/>
<accession>A0A0C5VAW6</accession>
<dbReference type="Pfam" id="PF00561">
    <property type="entry name" value="Abhydrolase_1"/>
    <property type="match status" value="1"/>
</dbReference>
<sequence length="302" mass="34180">MISEELVPDIQHRISVDGYTVTAYEFIPAQGSEADTLLCLNGGPGLPCDYLREAHSGLKQEGFRVIAFDQLGTGASDRPADPSLWTIERYVTEVLTVLDALACKQVHLLGHSWGGWLAIEFALTYPQRLKTLILEDTVADIPHLSRELDRLRQALGSETVAMMNRFEAMGRLDHPAYQAAITLLNYRHVCRLDDWPAPLQRSIDDWNMGPYQTMQGPHEFLYNGNLRNWCRVEELKRLTLPALITTGQHDELTPACASRIREGLPHAELHVFPNSSHMPFYEEPEAYYPVLTDFLQRHSGTL</sequence>
<feature type="active site" description="Proton donor" evidence="4">
    <location>
        <position position="277"/>
    </location>
</feature>
<dbReference type="InterPro" id="IPR050266">
    <property type="entry name" value="AB_hydrolase_sf"/>
</dbReference>
<dbReference type="Proteomes" id="UP000032266">
    <property type="component" value="Chromosome"/>
</dbReference>
<dbReference type="GO" id="GO:0004177">
    <property type="term" value="F:aminopeptidase activity"/>
    <property type="evidence" value="ECO:0007669"/>
    <property type="project" value="UniProtKB-KW"/>
</dbReference>
<keyword evidence="6" id="KW-0012">Acyltransferase</keyword>
<dbReference type="GO" id="GO:0016746">
    <property type="term" value="F:acyltransferase activity"/>
    <property type="evidence" value="ECO:0007669"/>
    <property type="project" value="UniProtKB-KW"/>
</dbReference>
<organism evidence="6 7">
    <name type="scientific">Gynuella sunshinyii YC6258</name>
    <dbReference type="NCBI Taxonomy" id="1445510"/>
    <lineage>
        <taxon>Bacteria</taxon>
        <taxon>Pseudomonadati</taxon>
        <taxon>Pseudomonadota</taxon>
        <taxon>Gammaproteobacteria</taxon>
        <taxon>Oceanospirillales</taxon>
        <taxon>Saccharospirillaceae</taxon>
        <taxon>Gynuella</taxon>
    </lineage>
</organism>
<dbReference type="RefSeq" id="WP_044618487.1">
    <property type="nucleotide sequence ID" value="NZ_CP007142.1"/>
</dbReference>
<dbReference type="PIRSF" id="PIRSF005539">
    <property type="entry name" value="Pept_S33_TRI_F1"/>
    <property type="match status" value="1"/>
</dbReference>
<dbReference type="NCBIfam" id="TIGR01250">
    <property type="entry name" value="pro_imino_pep_2"/>
    <property type="match status" value="1"/>
</dbReference>
<evidence type="ECO:0000256" key="1">
    <source>
        <dbReference type="ARBA" id="ARBA00010088"/>
    </source>
</evidence>
<protein>
    <submittedName>
        <fullName evidence="6">Putative hydrolase or acyltransferase (Alpha/beta hydrolase superfamily)</fullName>
        <ecNumber evidence="6">3.4.11.5</ecNumber>
    </submittedName>
</protein>
<evidence type="ECO:0000256" key="4">
    <source>
        <dbReference type="PIRSR" id="PIRSR005539-1"/>
    </source>
</evidence>